<reference evidence="4 5" key="1">
    <citation type="submission" date="2020-06" db="EMBL/GenBank/DDBJ databases">
        <authorList>
            <person name="Scott K."/>
        </authorList>
    </citation>
    <scope>NUCLEOTIDE SEQUENCE [LARGE SCALE GENOMIC DNA]</scope>
    <source>
        <strain evidence="4 5">HH1</strain>
    </source>
</reference>
<evidence type="ECO:0000313" key="5">
    <source>
        <dbReference type="Proteomes" id="UP001193680"/>
    </source>
</evidence>
<dbReference type="InterPro" id="IPR050407">
    <property type="entry name" value="Geranylgeranyl_reductase"/>
</dbReference>
<protein>
    <recommendedName>
        <fullName evidence="2">Protein CbrA</fullName>
    </recommendedName>
</protein>
<evidence type="ECO:0000313" key="4">
    <source>
        <dbReference type="EMBL" id="MBF6057872.1"/>
    </source>
</evidence>
<accession>A0ABS0C0K9</accession>
<proteinExistence type="inferred from homology"/>
<dbReference type="Pfam" id="PF01494">
    <property type="entry name" value="FAD_binding_3"/>
    <property type="match status" value="1"/>
</dbReference>
<comment type="similarity">
    <text evidence="1">Belongs to the CbrA family.</text>
</comment>
<dbReference type="Gene3D" id="3.50.50.60">
    <property type="entry name" value="FAD/NAD(P)-binding domain"/>
    <property type="match status" value="1"/>
</dbReference>
<name>A0ABS0C0K9_9GAMM</name>
<evidence type="ECO:0000256" key="2">
    <source>
        <dbReference type="ARBA" id="ARBA00040363"/>
    </source>
</evidence>
<comment type="caution">
    <text evidence="4">The sequence shown here is derived from an EMBL/GenBank/DDBJ whole genome shotgun (WGS) entry which is preliminary data.</text>
</comment>
<dbReference type="InterPro" id="IPR036188">
    <property type="entry name" value="FAD/NAD-bd_sf"/>
</dbReference>
<keyword evidence="5" id="KW-1185">Reference proteome</keyword>
<organism evidence="4 5">
    <name type="scientific">Thiomicrorhabdus heinhorstiae</name>
    <dbReference type="NCBI Taxonomy" id="2748010"/>
    <lineage>
        <taxon>Bacteria</taxon>
        <taxon>Pseudomonadati</taxon>
        <taxon>Pseudomonadota</taxon>
        <taxon>Gammaproteobacteria</taxon>
        <taxon>Thiotrichales</taxon>
        <taxon>Piscirickettsiaceae</taxon>
        <taxon>Thiomicrorhabdus</taxon>
    </lineage>
</organism>
<dbReference type="PANTHER" id="PTHR42685">
    <property type="entry name" value="GERANYLGERANYL DIPHOSPHATE REDUCTASE"/>
    <property type="match status" value="1"/>
</dbReference>
<dbReference type="PRINTS" id="PR00420">
    <property type="entry name" value="RNGMNOXGNASE"/>
</dbReference>
<dbReference type="InterPro" id="IPR002938">
    <property type="entry name" value="FAD-bd"/>
</dbReference>
<gene>
    <name evidence="4" type="ORF">H8792_005905</name>
</gene>
<feature type="domain" description="FAD-binding" evidence="3">
    <location>
        <begin position="7"/>
        <end position="302"/>
    </location>
</feature>
<dbReference type="Proteomes" id="UP001193680">
    <property type="component" value="Unassembled WGS sequence"/>
</dbReference>
<dbReference type="EMBL" id="JACBGI020000008">
    <property type="protein sequence ID" value="MBF6057872.1"/>
    <property type="molecule type" value="Genomic_DNA"/>
</dbReference>
<dbReference type="PANTHER" id="PTHR42685:SF22">
    <property type="entry name" value="CONDITIONED MEDIUM FACTOR RECEPTOR 1"/>
    <property type="match status" value="1"/>
</dbReference>
<evidence type="ECO:0000259" key="3">
    <source>
        <dbReference type="Pfam" id="PF01494"/>
    </source>
</evidence>
<reference evidence="4 5" key="2">
    <citation type="submission" date="2020-11" db="EMBL/GenBank/DDBJ databases">
        <title>Sulfur oxidizing isolate from Hospital Hole Sinkhole.</title>
        <authorList>
            <person name="Scott K.M."/>
        </authorList>
    </citation>
    <scope>NUCLEOTIDE SEQUENCE [LARGE SCALE GENOMIC DNA]</scope>
    <source>
        <strain evidence="4 5">HH1</strain>
    </source>
</reference>
<sequence>MSEIKRYDTVIVGARAAGASLAIELQRLGQRVAVVDRATFPSDTMSSHVVYPNTLKRFERLGVLQEILDNGPPPLYTSWIHENRMFVAPHAPIDGRDWAICIRRITLDAIMVNKAREEGADIYEGWTMTELLGSGTEEDPVNGFIAKKGDQVIQFEADVVVGADGVNSTVARLVGAQKRKIMPTDTMLYFAYWKDVDTRNTQDFFFEPPWVHAHFPADNGYHVITMNGPISERANIKNMDDFYMERLKSIPALWSRLENAQKVSRVIGTPKLEGYYRDSVGPGWLLVGDSSHFKHPAGAQGIGDALHASEAVAPMIVANNYRSEYPKWRESVSRELYAFCKHLAEVPTDEGMRKVIDAAIADPILARNLIDVWCRTSSPWKDVIPRAPFLAGIMGESVDAVLAPYEDEAELPQVANQVATA</sequence>
<dbReference type="RefSeq" id="WP_185978019.1">
    <property type="nucleotide sequence ID" value="NZ_JACBGI020000008.1"/>
</dbReference>
<dbReference type="SUPFAM" id="SSF51905">
    <property type="entry name" value="FAD/NAD(P)-binding domain"/>
    <property type="match status" value="1"/>
</dbReference>
<evidence type="ECO:0000256" key="1">
    <source>
        <dbReference type="ARBA" id="ARBA00038079"/>
    </source>
</evidence>